<dbReference type="Gene3D" id="3.40.50.150">
    <property type="entry name" value="Vaccinia Virus protein VP39"/>
    <property type="match status" value="1"/>
</dbReference>
<dbReference type="Proteomes" id="UP001596407">
    <property type="component" value="Unassembled WGS sequence"/>
</dbReference>
<keyword evidence="1" id="KW-0808">Transferase</keyword>
<dbReference type="EC" id="2.1.1.-" evidence="1"/>
<dbReference type="InterPro" id="IPR008884">
    <property type="entry name" value="TylF_MeTrfase"/>
</dbReference>
<name>A0ABD5WT26_9EURY</name>
<dbReference type="EMBL" id="JBHSZH010000005">
    <property type="protein sequence ID" value="MFC7082328.1"/>
    <property type="molecule type" value="Genomic_DNA"/>
</dbReference>
<accession>A0ABD5WT26</accession>
<proteinExistence type="predicted"/>
<sequence>MDNLLLLARMARNYRSIPAGMRFSEQLLLISEILTLPRSKKGCIVECGCYLGGTTANLSLAAELTDRHVHVFDSFDGMPEDSTPEDAHIVGEGVGSESGWTTDDYVASRADFERYLHRYGCPQRVTIHEGPFDETLPEFSEECALGYVDADYRDANAIVLEELWPQLKEDCRIYTHGADFYPVSQLYFDRDWWQTTLDTSPPGLVGAGSGLGCIPSDGSKGWTSSFGYAVKEADGR</sequence>
<reference evidence="1 2" key="1">
    <citation type="journal article" date="2019" name="Int. J. Syst. Evol. Microbiol.">
        <title>The Global Catalogue of Microorganisms (GCM) 10K type strain sequencing project: providing services to taxonomists for standard genome sequencing and annotation.</title>
        <authorList>
            <consortium name="The Broad Institute Genomics Platform"/>
            <consortium name="The Broad Institute Genome Sequencing Center for Infectious Disease"/>
            <person name="Wu L."/>
            <person name="Ma J."/>
        </authorList>
    </citation>
    <scope>NUCLEOTIDE SEQUENCE [LARGE SCALE GENOMIC DNA]</scope>
    <source>
        <strain evidence="1 2">DT72</strain>
    </source>
</reference>
<dbReference type="Pfam" id="PF13578">
    <property type="entry name" value="Methyltransf_24"/>
    <property type="match status" value="1"/>
</dbReference>
<keyword evidence="1" id="KW-0489">Methyltransferase</keyword>
<organism evidence="1 2">
    <name type="scientific">Halorussus caseinilyticus</name>
    <dbReference type="NCBI Taxonomy" id="3034025"/>
    <lineage>
        <taxon>Archaea</taxon>
        <taxon>Methanobacteriati</taxon>
        <taxon>Methanobacteriota</taxon>
        <taxon>Stenosarchaea group</taxon>
        <taxon>Halobacteria</taxon>
        <taxon>Halobacteriales</taxon>
        <taxon>Haladaptataceae</taxon>
        <taxon>Halorussus</taxon>
    </lineage>
</organism>
<dbReference type="GO" id="GO:0032259">
    <property type="term" value="P:methylation"/>
    <property type="evidence" value="ECO:0007669"/>
    <property type="project" value="UniProtKB-KW"/>
</dbReference>
<dbReference type="PANTHER" id="PTHR40036">
    <property type="entry name" value="MACROCIN O-METHYLTRANSFERASE"/>
    <property type="match status" value="1"/>
</dbReference>
<evidence type="ECO:0000313" key="1">
    <source>
        <dbReference type="EMBL" id="MFC7082328.1"/>
    </source>
</evidence>
<protein>
    <submittedName>
        <fullName evidence="1">Class I SAM-dependent methyltransferase</fullName>
        <ecNumber evidence="1">2.1.1.-</ecNumber>
    </submittedName>
</protein>
<dbReference type="PANTHER" id="PTHR40036:SF1">
    <property type="entry name" value="MACROCIN O-METHYLTRANSFERASE"/>
    <property type="match status" value="1"/>
</dbReference>
<dbReference type="SUPFAM" id="SSF53335">
    <property type="entry name" value="S-adenosyl-L-methionine-dependent methyltransferases"/>
    <property type="match status" value="1"/>
</dbReference>
<gene>
    <name evidence="1" type="ORF">ACFQJ6_21825</name>
</gene>
<dbReference type="AlphaFoldDB" id="A0ABD5WT26"/>
<dbReference type="InterPro" id="IPR029063">
    <property type="entry name" value="SAM-dependent_MTases_sf"/>
</dbReference>
<dbReference type="RefSeq" id="WP_276279677.1">
    <property type="nucleotide sequence ID" value="NZ_CP119809.1"/>
</dbReference>
<dbReference type="GeneID" id="79304255"/>
<keyword evidence="2" id="KW-1185">Reference proteome</keyword>
<comment type="caution">
    <text evidence="1">The sequence shown here is derived from an EMBL/GenBank/DDBJ whole genome shotgun (WGS) entry which is preliminary data.</text>
</comment>
<dbReference type="GO" id="GO:0008168">
    <property type="term" value="F:methyltransferase activity"/>
    <property type="evidence" value="ECO:0007669"/>
    <property type="project" value="UniProtKB-KW"/>
</dbReference>
<evidence type="ECO:0000313" key="2">
    <source>
        <dbReference type="Proteomes" id="UP001596407"/>
    </source>
</evidence>